<dbReference type="AlphaFoldDB" id="A0A2X1KX04"/>
<keyword evidence="1" id="KW-0413">Isomerase</keyword>
<dbReference type="EMBL" id="UGEM01000004">
    <property type="protein sequence ID" value="STP21988.1"/>
    <property type="molecule type" value="Genomic_DNA"/>
</dbReference>
<evidence type="ECO:0000313" key="5">
    <source>
        <dbReference type="Proteomes" id="UP000250991"/>
    </source>
</evidence>
<evidence type="ECO:0000313" key="1">
    <source>
        <dbReference type="EMBL" id="SPW48161.1"/>
    </source>
</evidence>
<keyword evidence="1" id="KW-0560">Oxidoreductase</keyword>
<dbReference type="EC" id="1.1.1.267" evidence="1"/>
<evidence type="ECO:0000313" key="6">
    <source>
        <dbReference type="Proteomes" id="UP000254181"/>
    </source>
</evidence>
<evidence type="ECO:0000313" key="2">
    <source>
        <dbReference type="EMBL" id="SQD06711.1"/>
    </source>
</evidence>
<reference evidence="4 5" key="1">
    <citation type="submission" date="2018-06" db="EMBL/GenBank/DDBJ databases">
        <authorList>
            <consortium name="Pathogen Informatics"/>
            <person name="Doyle S."/>
        </authorList>
    </citation>
    <scope>NUCLEOTIDE SEQUENCE [LARGE SCALE GENOMIC DNA]</scope>
    <source>
        <strain evidence="1 4">NCTC11126</strain>
        <strain evidence="2 5">NCTC8009</strain>
        <strain evidence="3 6">NCTC9075</strain>
    </source>
</reference>
<dbReference type="Proteomes" id="UP000250561">
    <property type="component" value="Unassembled WGS sequence"/>
</dbReference>
<name>A0A2X1KX04_ECOLX</name>
<dbReference type="Proteomes" id="UP000250991">
    <property type="component" value="Unassembled WGS sequence"/>
</dbReference>
<dbReference type="EMBL" id="UARW01000010">
    <property type="protein sequence ID" value="SQD06711.1"/>
    <property type="molecule type" value="Genomic_DNA"/>
</dbReference>
<dbReference type="GO" id="GO:0016853">
    <property type="term" value="F:isomerase activity"/>
    <property type="evidence" value="ECO:0007669"/>
    <property type="project" value="UniProtKB-KW"/>
</dbReference>
<evidence type="ECO:0000313" key="4">
    <source>
        <dbReference type="Proteomes" id="UP000250561"/>
    </source>
</evidence>
<protein>
    <submittedName>
        <fullName evidence="1">1-deoxy-D-xylulose 5-phosphate reductoisomerase</fullName>
        <ecNumber evidence="1">1.1.1.267</ecNumber>
    </submittedName>
</protein>
<dbReference type="Proteomes" id="UP000254181">
    <property type="component" value="Unassembled WGS sequence"/>
</dbReference>
<dbReference type="EMBL" id="UARS01000007">
    <property type="protein sequence ID" value="SPW48161.1"/>
    <property type="molecule type" value="Genomic_DNA"/>
</dbReference>
<proteinExistence type="predicted"/>
<sequence>MDMREPQCVDDVLSVDANAREVARKEVMRLAS</sequence>
<evidence type="ECO:0000313" key="3">
    <source>
        <dbReference type="EMBL" id="STP21988.1"/>
    </source>
</evidence>
<gene>
    <name evidence="1" type="primary">dxr_2</name>
    <name evidence="2" type="synonym">dxr_1</name>
    <name evidence="1" type="ORF">NCTC11126_03640</name>
    <name evidence="2" type="ORF">NCTC8009_07316</name>
    <name evidence="3" type="ORF">NCTC9075_05459</name>
</gene>
<organism evidence="1 4">
    <name type="scientific">Escherichia coli</name>
    <dbReference type="NCBI Taxonomy" id="562"/>
    <lineage>
        <taxon>Bacteria</taxon>
        <taxon>Pseudomonadati</taxon>
        <taxon>Pseudomonadota</taxon>
        <taxon>Gammaproteobacteria</taxon>
        <taxon>Enterobacterales</taxon>
        <taxon>Enterobacteriaceae</taxon>
        <taxon>Escherichia</taxon>
    </lineage>
</organism>
<accession>A0A2X1KX04</accession>
<dbReference type="GO" id="GO:0030604">
    <property type="term" value="F:1-deoxy-D-xylulose-5-phosphate reductoisomerase activity"/>
    <property type="evidence" value="ECO:0007669"/>
    <property type="project" value="UniProtKB-EC"/>
</dbReference>